<dbReference type="GO" id="GO:0004061">
    <property type="term" value="F:arylformamidase activity"/>
    <property type="evidence" value="ECO:0007669"/>
    <property type="project" value="InterPro"/>
</dbReference>
<evidence type="ECO:0008006" key="4">
    <source>
        <dbReference type="Google" id="ProtNLM"/>
    </source>
</evidence>
<name>R8BBK2_PHAM7</name>
<dbReference type="RefSeq" id="XP_007918558.1">
    <property type="nucleotide sequence ID" value="XM_007920367.1"/>
</dbReference>
<dbReference type="InterPro" id="IPR007325">
    <property type="entry name" value="KFase/CYL"/>
</dbReference>
<dbReference type="Pfam" id="PF04199">
    <property type="entry name" value="Cyclase"/>
    <property type="match status" value="1"/>
</dbReference>
<accession>R8BBK2</accession>
<comment type="similarity">
    <text evidence="1">Belongs to the Cyclase 1 superfamily.</text>
</comment>
<dbReference type="GeneID" id="19328640"/>
<organism evidence="2 3">
    <name type="scientific">Phaeoacremonium minimum (strain UCR-PA7)</name>
    <name type="common">Esca disease fungus</name>
    <name type="synonym">Togninia minima</name>
    <dbReference type="NCBI Taxonomy" id="1286976"/>
    <lineage>
        <taxon>Eukaryota</taxon>
        <taxon>Fungi</taxon>
        <taxon>Dikarya</taxon>
        <taxon>Ascomycota</taxon>
        <taxon>Pezizomycotina</taxon>
        <taxon>Sordariomycetes</taxon>
        <taxon>Sordariomycetidae</taxon>
        <taxon>Togniniales</taxon>
        <taxon>Togniniaceae</taxon>
        <taxon>Phaeoacremonium</taxon>
    </lineage>
</organism>
<evidence type="ECO:0000313" key="3">
    <source>
        <dbReference type="Proteomes" id="UP000014074"/>
    </source>
</evidence>
<dbReference type="EMBL" id="KB933326">
    <property type="protein sequence ID" value="EON96662.1"/>
    <property type="molecule type" value="Genomic_DNA"/>
</dbReference>
<dbReference type="SUPFAM" id="SSF102198">
    <property type="entry name" value="Putative cyclase"/>
    <property type="match status" value="1"/>
</dbReference>
<evidence type="ECO:0000256" key="1">
    <source>
        <dbReference type="ARBA" id="ARBA00007865"/>
    </source>
</evidence>
<dbReference type="AlphaFoldDB" id="R8BBK2"/>
<keyword evidence="3" id="KW-1185">Reference proteome</keyword>
<protein>
    <recommendedName>
        <fullName evidence="4">Cyclase</fullName>
    </recommendedName>
</protein>
<dbReference type="Proteomes" id="UP000014074">
    <property type="component" value="Unassembled WGS sequence"/>
</dbReference>
<sequence>MAQPKLNENGIPNFDDLPVRRGDPHHSAWGLYGEADELGTLNRLTNERVASAAKDEIRNGTRISLNWPLDAQAKKSFFDRQLFHQEMWPKPPRVVNDDFWSFNSQVSSQWDGLRHFAYQKEAKFYNGVTMEDIHGVDSNAPATLKLTKMIAWTEKGIVGRGILVDFHSWRLEQNDSAYTNFDAFETTPIPLNDLKACLQAQGTEVKFGDILIIRSGWMVAQALKTEAELSAFQDVKPPHFVGVEQSEEMIRWIWENFSAVAGDQPSFECWPTQKDWSLHEVLLAGYGCPIGELFHLEKLAEQCKKEKRWSFFVASEPCNVPGGVARDK</sequence>
<dbReference type="GO" id="GO:0019441">
    <property type="term" value="P:L-tryptophan catabolic process to kynurenine"/>
    <property type="evidence" value="ECO:0007669"/>
    <property type="project" value="InterPro"/>
</dbReference>
<evidence type="ECO:0000313" key="2">
    <source>
        <dbReference type="EMBL" id="EON96662.1"/>
    </source>
</evidence>
<dbReference type="HOGENOM" id="CLU_030671_1_0_1"/>
<gene>
    <name evidence="2" type="ORF">UCRPA7_7845</name>
</gene>
<dbReference type="PANTHER" id="PTHR34861">
    <property type="match status" value="1"/>
</dbReference>
<dbReference type="KEGG" id="tmn:UCRPA7_7845"/>
<dbReference type="PANTHER" id="PTHR34861:SF11">
    <property type="entry name" value="CYCLASE"/>
    <property type="match status" value="1"/>
</dbReference>
<dbReference type="OrthoDB" id="5396at2759"/>
<proteinExistence type="inferred from homology"/>
<dbReference type="eggNOG" id="ENOG502RKE6">
    <property type="taxonomic scope" value="Eukaryota"/>
</dbReference>
<dbReference type="Gene3D" id="3.50.30.50">
    <property type="entry name" value="Putative cyclase"/>
    <property type="match status" value="1"/>
</dbReference>
<dbReference type="InterPro" id="IPR037175">
    <property type="entry name" value="KFase_sf"/>
</dbReference>
<reference evidence="3" key="1">
    <citation type="journal article" date="2013" name="Genome Announc.">
        <title>Draft genome sequence of the ascomycete Phaeoacremonium aleophilum strain UCR-PA7, a causal agent of the esca disease complex in grapevines.</title>
        <authorList>
            <person name="Blanco-Ulate B."/>
            <person name="Rolshausen P."/>
            <person name="Cantu D."/>
        </authorList>
    </citation>
    <scope>NUCLEOTIDE SEQUENCE [LARGE SCALE GENOMIC DNA]</scope>
    <source>
        <strain evidence="3">UCR-PA7</strain>
    </source>
</reference>